<reference evidence="2 3" key="1">
    <citation type="submission" date="2020-08" db="EMBL/GenBank/DDBJ databases">
        <title>Genome sequence of Thermomonas carbonis KCTC 42013T.</title>
        <authorList>
            <person name="Hyun D.-W."/>
            <person name="Bae J.-W."/>
        </authorList>
    </citation>
    <scope>NUCLEOTIDE SEQUENCE [LARGE SCALE GENOMIC DNA]</scope>
    <source>
        <strain evidence="2 3">KCTC 42013</strain>
    </source>
</reference>
<keyword evidence="1" id="KW-1133">Transmembrane helix</keyword>
<dbReference type="Proteomes" id="UP000515804">
    <property type="component" value="Chromosome"/>
</dbReference>
<feature type="transmembrane region" description="Helical" evidence="1">
    <location>
        <begin position="53"/>
        <end position="76"/>
    </location>
</feature>
<evidence type="ECO:0000313" key="3">
    <source>
        <dbReference type="Proteomes" id="UP000515804"/>
    </source>
</evidence>
<feature type="transmembrane region" description="Helical" evidence="1">
    <location>
        <begin position="12"/>
        <end position="41"/>
    </location>
</feature>
<dbReference type="RefSeq" id="WP_187552588.1">
    <property type="nucleotide sequence ID" value="NZ_BMZL01000001.1"/>
</dbReference>
<evidence type="ECO:0000313" key="2">
    <source>
        <dbReference type="EMBL" id="QNN70071.1"/>
    </source>
</evidence>
<sequence length="178" mass="19062">MRFWLNLIGYQAAWFVAVGFAARGLAWPGIVACLGFAALAFCYSPLKRSDLRLVGTALLCGLLLDGTLAASGWLHYAAPLPALPGPAWIATLWVAFAMTLQHSLQWLMARPVPAVLFGAIGGPLAYWGASRGFHAVEFNMPVHATVLLAVGWGIAMSLLVVVVRRASPEHPVREKVSA</sequence>
<feature type="transmembrane region" description="Helical" evidence="1">
    <location>
        <begin position="141"/>
        <end position="163"/>
    </location>
</feature>
<protein>
    <submittedName>
        <fullName evidence="2">DUF2878 domain-containing protein</fullName>
    </submittedName>
</protein>
<feature type="transmembrane region" description="Helical" evidence="1">
    <location>
        <begin position="82"/>
        <end position="100"/>
    </location>
</feature>
<dbReference type="KEGG" id="tcn:H9L16_15895"/>
<evidence type="ECO:0000256" key="1">
    <source>
        <dbReference type="SAM" id="Phobius"/>
    </source>
</evidence>
<keyword evidence="1" id="KW-0472">Membrane</keyword>
<organism evidence="2 3">
    <name type="scientific">Thermomonas carbonis</name>
    <dbReference type="NCBI Taxonomy" id="1463158"/>
    <lineage>
        <taxon>Bacteria</taxon>
        <taxon>Pseudomonadati</taxon>
        <taxon>Pseudomonadota</taxon>
        <taxon>Gammaproteobacteria</taxon>
        <taxon>Lysobacterales</taxon>
        <taxon>Lysobacteraceae</taxon>
        <taxon>Thermomonas</taxon>
    </lineage>
</organism>
<dbReference type="InterPro" id="IPR021306">
    <property type="entry name" value="DUF2878"/>
</dbReference>
<accession>A0A7G9SQE6</accession>
<name>A0A7G9SQE6_9GAMM</name>
<dbReference type="AlphaFoldDB" id="A0A7G9SQE6"/>
<proteinExistence type="predicted"/>
<keyword evidence="3" id="KW-1185">Reference proteome</keyword>
<dbReference type="EMBL" id="CP060719">
    <property type="protein sequence ID" value="QNN70071.1"/>
    <property type="molecule type" value="Genomic_DNA"/>
</dbReference>
<feature type="transmembrane region" description="Helical" evidence="1">
    <location>
        <begin position="112"/>
        <end position="129"/>
    </location>
</feature>
<dbReference type="Pfam" id="PF11086">
    <property type="entry name" value="DUF2878"/>
    <property type="match status" value="1"/>
</dbReference>
<keyword evidence="1" id="KW-0812">Transmembrane</keyword>
<gene>
    <name evidence="2" type="ORF">H9L16_15895</name>
</gene>